<reference evidence="2" key="1">
    <citation type="submission" date="2017-02" db="EMBL/GenBank/DDBJ databases">
        <authorList>
            <person name="Dridi B."/>
        </authorList>
    </citation>
    <scope>NUCLEOTIDE SEQUENCE [LARGE SCALE GENOMIC DNA]</scope>
    <source>
        <strain evidence="2">B Co 03.10</strain>
    </source>
</reference>
<evidence type="ECO:0000313" key="1">
    <source>
        <dbReference type="EMBL" id="SLM99588.1"/>
    </source>
</evidence>
<proteinExistence type="predicted"/>
<evidence type="ECO:0000313" key="2">
    <source>
        <dbReference type="Proteomes" id="UP000196581"/>
    </source>
</evidence>
<organism evidence="1 2">
    <name type="scientific">Brevibacterium yomogidense</name>
    <dbReference type="NCBI Taxonomy" id="946573"/>
    <lineage>
        <taxon>Bacteria</taxon>
        <taxon>Bacillati</taxon>
        <taxon>Actinomycetota</taxon>
        <taxon>Actinomycetes</taxon>
        <taxon>Micrococcales</taxon>
        <taxon>Brevibacteriaceae</taxon>
        <taxon>Brevibacterium</taxon>
    </lineage>
</organism>
<protein>
    <submittedName>
        <fullName evidence="1">Uncharacterized protein</fullName>
    </submittedName>
</protein>
<name>A0A1X6XKF2_9MICO</name>
<dbReference type="EMBL" id="FWFF01000017">
    <property type="protein sequence ID" value="SLM99588.1"/>
    <property type="molecule type" value="Genomic_DNA"/>
</dbReference>
<gene>
    <name evidence="1" type="ORF">FM105_11395</name>
</gene>
<keyword evidence="2" id="KW-1185">Reference proteome</keyword>
<accession>A0A1X6XKF2</accession>
<sequence length="232" mass="24273">MHDASADATTPPVQVDPTFDLLDRPVALESADDIVLTAPAPDAPTVDGRPVEDPRLIEALSVPQEFTRADVLDRVAKLGGVLRVLGGDGASKLIVASDVPEPSRTFAVLAGVRIGLLVEVPSAAADGASSATAPVADAETLTIRPHRDGEDTAEEGAHAFKTAIRTVRSHFEGVAVEGGGRARDLDRLVRDSRIQPAPSRLRDGTRRALVVAGEDVLLADAASYLLSLLQTD</sequence>
<dbReference type="Proteomes" id="UP000196581">
    <property type="component" value="Unassembled WGS sequence"/>
</dbReference>
<dbReference type="AlphaFoldDB" id="A0A1X6XKF2"/>